<feature type="transmembrane region" description="Helical" evidence="6">
    <location>
        <begin position="143"/>
        <end position="162"/>
    </location>
</feature>
<sequence>MLTVGLITAHIALFIFWMLDLHHKYHGSRRWSKGLLMPCTALIYVLFCLLLHHHPDLFLLCGLMAGWIGDLFLLKDDDPHFVVGLVSFLLGHVFYSIHFLHVIQPSHVPALVFLSLPVYAAYACMIMRGLWPGMEKKLHLSCVIYLCVIAFMSFCALCSLSVHPSAGSALAFVGSIIFVISDTLVAWERFGNPDIHGVMETYVPAQYMIMLGILLA</sequence>
<evidence type="ECO:0000313" key="7">
    <source>
        <dbReference type="EMBL" id="MDX8418664.1"/>
    </source>
</evidence>
<keyword evidence="8" id="KW-1185">Reference proteome</keyword>
<comment type="subcellular location">
    <subcellularLocation>
        <location evidence="1">Membrane</location>
        <topology evidence="1">Multi-pass membrane protein</topology>
    </subcellularLocation>
</comment>
<dbReference type="GO" id="GO:0016787">
    <property type="term" value="F:hydrolase activity"/>
    <property type="evidence" value="ECO:0007669"/>
    <property type="project" value="TreeGrafter"/>
</dbReference>
<keyword evidence="5 6" id="KW-0472">Membrane</keyword>
<comment type="similarity">
    <text evidence="2">Belongs to the TMEM86 family.</text>
</comment>
<dbReference type="EMBL" id="JALBUR010000001">
    <property type="protein sequence ID" value="MDX8418664.1"/>
    <property type="molecule type" value="Genomic_DNA"/>
</dbReference>
<gene>
    <name evidence="7" type="ORF">MOZ60_00990</name>
</gene>
<protein>
    <submittedName>
        <fullName evidence="7">Lysoplasmalogenase</fullName>
    </submittedName>
</protein>
<dbReference type="Proteomes" id="UP001286174">
    <property type="component" value="Unassembled WGS sequence"/>
</dbReference>
<dbReference type="Pfam" id="PF07947">
    <property type="entry name" value="YhhN"/>
    <property type="match status" value="1"/>
</dbReference>
<feature type="transmembrane region" description="Helical" evidence="6">
    <location>
        <begin position="168"/>
        <end position="187"/>
    </location>
</feature>
<feature type="transmembrane region" description="Helical" evidence="6">
    <location>
        <begin position="110"/>
        <end position="131"/>
    </location>
</feature>
<comment type="caution">
    <text evidence="7">The sequence shown here is derived from an EMBL/GenBank/DDBJ whole genome shotgun (WGS) entry which is preliminary data.</text>
</comment>
<evidence type="ECO:0000256" key="2">
    <source>
        <dbReference type="ARBA" id="ARBA00007375"/>
    </source>
</evidence>
<accession>A0AB35U6G1</accession>
<organism evidence="7 8">
    <name type="scientific">Grylomicrobium aquisgranensis</name>
    <dbReference type="NCBI Taxonomy" id="2926318"/>
    <lineage>
        <taxon>Bacteria</taxon>
        <taxon>Bacillati</taxon>
        <taxon>Bacillota</taxon>
        <taxon>Erysipelotrichia</taxon>
        <taxon>Erysipelotrichales</taxon>
        <taxon>Erysipelotrichaceae</taxon>
        <taxon>Grylomicrobium</taxon>
    </lineage>
</organism>
<evidence type="ECO:0000256" key="1">
    <source>
        <dbReference type="ARBA" id="ARBA00004141"/>
    </source>
</evidence>
<dbReference type="InterPro" id="IPR012506">
    <property type="entry name" value="TMEM86B-like"/>
</dbReference>
<evidence type="ECO:0000313" key="8">
    <source>
        <dbReference type="Proteomes" id="UP001286174"/>
    </source>
</evidence>
<reference evidence="7 8" key="1">
    <citation type="submission" date="2022-03" db="EMBL/GenBank/DDBJ databases">
        <title>Novel taxa within the pig intestine.</title>
        <authorList>
            <person name="Wylensek D."/>
            <person name="Bishof K."/>
            <person name="Afrizal A."/>
            <person name="Clavel T."/>
        </authorList>
    </citation>
    <scope>NUCLEOTIDE SEQUENCE [LARGE SCALE GENOMIC DNA]</scope>
    <source>
        <strain evidence="7 8">CLA-KB-P133</strain>
    </source>
</reference>
<name>A0AB35U6G1_9FIRM</name>
<evidence type="ECO:0000256" key="5">
    <source>
        <dbReference type="ARBA" id="ARBA00023136"/>
    </source>
</evidence>
<keyword evidence="3 6" id="KW-0812">Transmembrane</keyword>
<evidence type="ECO:0000256" key="3">
    <source>
        <dbReference type="ARBA" id="ARBA00022692"/>
    </source>
</evidence>
<feature type="transmembrane region" description="Helical" evidence="6">
    <location>
        <begin position="6"/>
        <end position="22"/>
    </location>
</feature>
<dbReference type="PANTHER" id="PTHR31885">
    <property type="entry name" value="GH04784P"/>
    <property type="match status" value="1"/>
</dbReference>
<dbReference type="PANTHER" id="PTHR31885:SF6">
    <property type="entry name" value="GH04784P"/>
    <property type="match status" value="1"/>
</dbReference>
<feature type="transmembrane region" description="Helical" evidence="6">
    <location>
        <begin position="81"/>
        <end position="104"/>
    </location>
</feature>
<feature type="transmembrane region" description="Helical" evidence="6">
    <location>
        <begin position="57"/>
        <end position="74"/>
    </location>
</feature>
<dbReference type="GO" id="GO:0016020">
    <property type="term" value="C:membrane"/>
    <property type="evidence" value="ECO:0007669"/>
    <property type="project" value="UniProtKB-SubCell"/>
</dbReference>
<keyword evidence="4 6" id="KW-1133">Transmembrane helix</keyword>
<evidence type="ECO:0000256" key="4">
    <source>
        <dbReference type="ARBA" id="ARBA00022989"/>
    </source>
</evidence>
<evidence type="ECO:0000256" key="6">
    <source>
        <dbReference type="SAM" id="Phobius"/>
    </source>
</evidence>
<dbReference type="AlphaFoldDB" id="A0AB35U6G1"/>
<proteinExistence type="inferred from homology"/>
<feature type="transmembrane region" description="Helical" evidence="6">
    <location>
        <begin position="34"/>
        <end position="51"/>
    </location>
</feature>
<dbReference type="RefSeq" id="WP_370595334.1">
    <property type="nucleotide sequence ID" value="NZ_JALBUR010000001.1"/>
</dbReference>